<dbReference type="InterPro" id="IPR029063">
    <property type="entry name" value="SAM-dependent_MTases_sf"/>
</dbReference>
<accession>A0A2M7U5T4</accession>
<dbReference type="GO" id="GO:0036009">
    <property type="term" value="F:protein-glutamine N-methyltransferase activity"/>
    <property type="evidence" value="ECO:0007669"/>
    <property type="project" value="InterPro"/>
</dbReference>
<feature type="domain" description="Methyltransferase small" evidence="1">
    <location>
        <begin position="118"/>
        <end position="195"/>
    </location>
</feature>
<sequence>MEFNLTNKKLIKSCKPILHELYVNFTRKYIDLFFYEKDIGFNKLDLSPLVEAGILKKAGNKFRANVQVFPLSGKFIATDFNYSAHRKIGKTYTTQENGVWGILPEETPVIAKKAIVNTGDIVLDLATGSGMIGIFCADKAKKVIVSDINPRAINYAEFNAILNGVENKMEFKIGNLFNPVKGMKFDLIIWNGPTVAVPETPEKYPVYSYGGMDGAEFTRKFIDNTFLYLKPKGKLQWYDCAVGTLEMPVTMEYLMKKWKDKKIKVDFNSLTSDPVSLQKSFEIYAKYNLEQPIFKTPLSCKPVTKKEEQKWHDWLKERGYTHFYYAFVEVRSNNKFEFKMNFPEKDIRTDRYLTRYWLWMSYPKILKMLKKCEDH</sequence>
<dbReference type="Gene3D" id="3.40.50.150">
    <property type="entry name" value="Vaccinia Virus protein VP39"/>
    <property type="match status" value="1"/>
</dbReference>
<dbReference type="SUPFAM" id="SSF53335">
    <property type="entry name" value="S-adenosyl-L-methionine-dependent methyltransferases"/>
    <property type="match status" value="1"/>
</dbReference>
<dbReference type="InterPro" id="IPR017127">
    <property type="entry name" value="Ribosome_uL3_MTase"/>
</dbReference>
<dbReference type="EMBL" id="PFOD01000016">
    <property type="protein sequence ID" value="PIZ66321.1"/>
    <property type="molecule type" value="Genomic_DNA"/>
</dbReference>
<dbReference type="CDD" id="cd02440">
    <property type="entry name" value="AdoMet_MTases"/>
    <property type="match status" value="1"/>
</dbReference>
<reference evidence="3" key="1">
    <citation type="submission" date="2017-09" db="EMBL/GenBank/DDBJ databases">
        <title>Depth-based differentiation of microbial function through sediment-hosted aquifers and enrichment of novel symbionts in the deep terrestrial subsurface.</title>
        <authorList>
            <person name="Probst A.J."/>
            <person name="Ladd B."/>
            <person name="Jarett J.K."/>
            <person name="Geller-Mcgrath D.E."/>
            <person name="Sieber C.M.K."/>
            <person name="Emerson J.B."/>
            <person name="Anantharaman K."/>
            <person name="Thomas B.C."/>
            <person name="Malmstrom R."/>
            <person name="Stieglmeier M."/>
            <person name="Klingl A."/>
            <person name="Woyke T."/>
            <person name="Ryan C.M."/>
            <person name="Banfield J.F."/>
        </authorList>
    </citation>
    <scope>NUCLEOTIDE SEQUENCE [LARGE SCALE GENOMIC DNA]</scope>
</reference>
<dbReference type="GO" id="GO:0005829">
    <property type="term" value="C:cytosol"/>
    <property type="evidence" value="ECO:0007669"/>
    <property type="project" value="TreeGrafter"/>
</dbReference>
<comment type="caution">
    <text evidence="2">The sequence shown here is derived from an EMBL/GenBank/DDBJ whole genome shotgun (WGS) entry which is preliminary data.</text>
</comment>
<evidence type="ECO:0000313" key="3">
    <source>
        <dbReference type="Proteomes" id="UP000230027"/>
    </source>
</evidence>
<evidence type="ECO:0000313" key="2">
    <source>
        <dbReference type="EMBL" id="PIZ66321.1"/>
    </source>
</evidence>
<name>A0A2M7U5T4_9BACT</name>
<dbReference type="Pfam" id="PF05175">
    <property type="entry name" value="MTS"/>
    <property type="match status" value="1"/>
</dbReference>
<dbReference type="AlphaFoldDB" id="A0A2M7U5T4"/>
<dbReference type="PANTHER" id="PTHR47806">
    <property type="entry name" value="50S RIBOSOMAL PROTEIN L3 GLUTAMINE METHYLTRANSFERASE"/>
    <property type="match status" value="1"/>
</dbReference>
<organism evidence="2 3">
    <name type="scientific">Candidatus Roizmanbacteria bacterium CG_4_10_14_0_2_um_filter_36_9</name>
    <dbReference type="NCBI Taxonomy" id="1974823"/>
    <lineage>
        <taxon>Bacteria</taxon>
        <taxon>Candidatus Roizmaniibacteriota</taxon>
    </lineage>
</organism>
<evidence type="ECO:0000259" key="1">
    <source>
        <dbReference type="Pfam" id="PF05175"/>
    </source>
</evidence>
<dbReference type="InterPro" id="IPR007848">
    <property type="entry name" value="Small_mtfrase_dom"/>
</dbReference>
<protein>
    <recommendedName>
        <fullName evidence="1">Methyltransferase small domain-containing protein</fullName>
    </recommendedName>
</protein>
<gene>
    <name evidence="2" type="ORF">COY14_00570</name>
</gene>
<dbReference type="Proteomes" id="UP000230027">
    <property type="component" value="Unassembled WGS sequence"/>
</dbReference>
<proteinExistence type="predicted"/>
<dbReference type="PANTHER" id="PTHR47806:SF1">
    <property type="entry name" value="RIBOSOMAL PROTEIN UL3 GLUTAMINE METHYLTRANSFERASE"/>
    <property type="match status" value="1"/>
</dbReference>